<organism evidence="1 2">
    <name type="scientific">Roseibium polysiphoniae</name>
    <dbReference type="NCBI Taxonomy" id="2571221"/>
    <lineage>
        <taxon>Bacteria</taxon>
        <taxon>Pseudomonadati</taxon>
        <taxon>Pseudomonadota</taxon>
        <taxon>Alphaproteobacteria</taxon>
        <taxon>Hyphomicrobiales</taxon>
        <taxon>Stappiaceae</taxon>
        <taxon>Roseibium</taxon>
    </lineage>
</organism>
<gene>
    <name evidence="1" type="ORF">DYI23_03590</name>
</gene>
<reference evidence="1" key="2">
    <citation type="journal article" date="2021" name="Microorganisms">
        <title>Bacterial Dimethylsulfoniopropionate Biosynthesis in the East China Sea.</title>
        <authorList>
            <person name="Liu J."/>
            <person name="Zhang Y."/>
            <person name="Liu J."/>
            <person name="Zhong H."/>
            <person name="Williams B.T."/>
            <person name="Zheng Y."/>
            <person name="Curson A.R.J."/>
            <person name="Sun C."/>
            <person name="Sun H."/>
            <person name="Song D."/>
            <person name="Wagner Mackenzie B."/>
            <person name="Bermejo Martinez A."/>
            <person name="Todd J.D."/>
            <person name="Zhang X.H."/>
        </authorList>
    </citation>
    <scope>NUCLEOTIDE SEQUENCE</scope>
    <source>
        <strain evidence="1">AESS21</strain>
    </source>
</reference>
<dbReference type="EMBL" id="QTKU01000001">
    <property type="protein sequence ID" value="MBS8259295.1"/>
    <property type="molecule type" value="Genomic_DNA"/>
</dbReference>
<accession>A0A944CB93</accession>
<name>A0A944CB93_9HYPH</name>
<reference evidence="1" key="1">
    <citation type="submission" date="2018-08" db="EMBL/GenBank/DDBJ databases">
        <authorList>
            <person name="Jin W."/>
            <person name="Wang H."/>
            <person name="Yang Y."/>
            <person name="Li M."/>
            <person name="Liu J."/>
        </authorList>
    </citation>
    <scope>NUCLEOTIDE SEQUENCE</scope>
    <source>
        <strain evidence="1">AESS21</strain>
    </source>
</reference>
<evidence type="ECO:0000313" key="2">
    <source>
        <dbReference type="Proteomes" id="UP000705379"/>
    </source>
</evidence>
<dbReference type="AlphaFoldDB" id="A0A944CB93"/>
<evidence type="ECO:0000313" key="1">
    <source>
        <dbReference type="EMBL" id="MBS8259295.1"/>
    </source>
</evidence>
<sequence>MIERPFAEPEMAGQNGVHLEIFVAHHACPDMIAFHFFSFEPETAHSFPILPQHDAKRIRKL</sequence>
<dbReference type="Proteomes" id="UP000705379">
    <property type="component" value="Unassembled WGS sequence"/>
</dbReference>
<proteinExistence type="predicted"/>
<comment type="caution">
    <text evidence="1">The sequence shown here is derived from an EMBL/GenBank/DDBJ whole genome shotgun (WGS) entry which is preliminary data.</text>
</comment>
<protein>
    <submittedName>
        <fullName evidence="1">Uncharacterized protein</fullName>
    </submittedName>
</protein>